<feature type="compositionally biased region" description="Polar residues" evidence="1">
    <location>
        <begin position="334"/>
        <end position="343"/>
    </location>
</feature>
<evidence type="ECO:0000313" key="3">
    <source>
        <dbReference type="EMBL" id="MXU99543.1"/>
    </source>
</evidence>
<keyword evidence="2" id="KW-0732">Signal</keyword>
<feature type="signal peptide" evidence="2">
    <location>
        <begin position="1"/>
        <end position="21"/>
    </location>
</feature>
<reference evidence="3" key="1">
    <citation type="submission" date="2019-12" db="EMBL/GenBank/DDBJ databases">
        <title>An insight into the sialome of adult female Ixodes ricinus ticks feeding for 6 days.</title>
        <authorList>
            <person name="Perner J."/>
            <person name="Ribeiro J.M.C."/>
        </authorList>
    </citation>
    <scope>NUCLEOTIDE SEQUENCE</scope>
    <source>
        <strain evidence="3">Semi-engorged</strain>
        <tissue evidence="3">Salivary glands</tissue>
    </source>
</reference>
<accession>A0A6B0VB78</accession>
<feature type="chain" id="PRO_5025615361" evidence="2">
    <location>
        <begin position="22"/>
        <end position="457"/>
    </location>
</feature>
<sequence length="457" mass="52254">MKIISIAFLFFLSLHEKTVTANWGSNHQIPTAARVADAGELGELFAALDNAWAPSQKRVKRSSDRAAYSSLVLRTAIMNVIPNRIRREIDNETMVSEINDWVEDLKALQEVLYDMKRNPQSRAFSQENLDDVVEAADLKLKQLGEVAKHYKHALYASVITPDEELNLQQLGGVIKMIDEVNQEKYTLPLFNKVIHAVNGLRVGQVQNMLIIQSLRETKEDLMYELGRNTIVGPMEQRRLQKLQEQVTQVHDGLLRALKNAGYKTSAEVEDLENLEELVSLTIRSIEESTKMAEEALKLVESTPGFSRELFIELRNALKSEEQEEVEEDEETRENMTQSGIQTTEKSKCMKNPKLEYNSQGQVISINGELALRKLGTLVVSKNYSYDYRGDCVMPLTQEQKSRIKRSTIKAPINPLIIQTLRESINAFRMLTNTSDCFYYVQCCTRMIEYGRDWKVHN</sequence>
<organism evidence="3">
    <name type="scientific">Ixodes ricinus</name>
    <name type="common">Common tick</name>
    <name type="synonym">Acarus ricinus</name>
    <dbReference type="NCBI Taxonomy" id="34613"/>
    <lineage>
        <taxon>Eukaryota</taxon>
        <taxon>Metazoa</taxon>
        <taxon>Ecdysozoa</taxon>
        <taxon>Arthropoda</taxon>
        <taxon>Chelicerata</taxon>
        <taxon>Arachnida</taxon>
        <taxon>Acari</taxon>
        <taxon>Parasitiformes</taxon>
        <taxon>Ixodida</taxon>
        <taxon>Ixodoidea</taxon>
        <taxon>Ixodidae</taxon>
        <taxon>Ixodinae</taxon>
        <taxon>Ixodes</taxon>
    </lineage>
</organism>
<name>A0A6B0VB78_IXORI</name>
<protein>
    <submittedName>
        <fullName evidence="3">Putative secreted protein</fullName>
    </submittedName>
</protein>
<proteinExistence type="predicted"/>
<dbReference type="AlphaFoldDB" id="A0A6B0VB78"/>
<evidence type="ECO:0000256" key="1">
    <source>
        <dbReference type="SAM" id="MobiDB-lite"/>
    </source>
</evidence>
<feature type="compositionally biased region" description="Acidic residues" evidence="1">
    <location>
        <begin position="321"/>
        <end position="331"/>
    </location>
</feature>
<evidence type="ECO:0000256" key="2">
    <source>
        <dbReference type="SAM" id="SignalP"/>
    </source>
</evidence>
<dbReference type="EMBL" id="GIFC01017460">
    <property type="protein sequence ID" value="MXU99543.1"/>
    <property type="molecule type" value="Transcribed_RNA"/>
</dbReference>
<feature type="region of interest" description="Disordered" evidence="1">
    <location>
        <begin position="320"/>
        <end position="346"/>
    </location>
</feature>